<dbReference type="OrthoDB" id="4320373at2"/>
<dbReference type="KEGG" id="scy:SCATT_p12440"/>
<dbReference type="SUPFAM" id="SSF117916">
    <property type="entry name" value="Fe-S cluster assembly (FSCA) domain-like"/>
    <property type="match status" value="1"/>
</dbReference>
<dbReference type="Gene3D" id="3.30.300.130">
    <property type="entry name" value="Fe-S cluster assembly (FSCA)"/>
    <property type="match status" value="1"/>
</dbReference>
<dbReference type="RefSeq" id="WP_014150952.1">
    <property type="nucleotide sequence ID" value="NC_016113.1"/>
</dbReference>
<dbReference type="HOGENOM" id="CLU_106183_0_0_11"/>
<proteinExistence type="predicted"/>
<sequence>MADPRRLDDTAVAERLAALDPLLERLETATGPTARTAVRAVRELTAVYGEALARVLDHADPTLRRRLADDELLGHLLVLHAIHPDPVADRVGRAVERLRPALREHGADAEFTGVHDGVAEVRLTATGCGAGAAGEAVRDAVLACAPELSEVRLLPARERAAAFVPLATVTRRPVPARDGT</sequence>
<dbReference type="AlphaFoldDB" id="F8JM41"/>
<evidence type="ECO:0000313" key="1">
    <source>
        <dbReference type="EMBL" id="AEW99437.1"/>
    </source>
</evidence>
<geneLocation type="plasmid" evidence="1 2">
    <name>pSCATT</name>
</geneLocation>
<dbReference type="KEGG" id="sct:SCAT_p0497"/>
<accession>F8JM41</accession>
<organism evidence="1 2">
    <name type="scientific">Streptantibioticus cattleyicolor (strain ATCC 35852 / DSM 46488 / JCM 4925 / NBRC 14057 / NRRL 8057)</name>
    <name type="common">Streptomyces cattleya</name>
    <dbReference type="NCBI Taxonomy" id="1003195"/>
    <lineage>
        <taxon>Bacteria</taxon>
        <taxon>Bacillati</taxon>
        <taxon>Actinomycetota</taxon>
        <taxon>Actinomycetes</taxon>
        <taxon>Kitasatosporales</taxon>
        <taxon>Streptomycetaceae</taxon>
        <taxon>Streptantibioticus</taxon>
    </lineage>
</organism>
<evidence type="ECO:0008006" key="3">
    <source>
        <dbReference type="Google" id="ProtNLM"/>
    </source>
</evidence>
<evidence type="ECO:0000313" key="2">
    <source>
        <dbReference type="Proteomes" id="UP000007842"/>
    </source>
</evidence>
<protein>
    <recommendedName>
        <fullName evidence="3">NIF system FeS cluster assembly NifU C-terminal domain-containing protein</fullName>
    </recommendedName>
</protein>
<dbReference type="PATRIC" id="fig|1003195.11.peg.478"/>
<dbReference type="EMBL" id="CP003229">
    <property type="protein sequence ID" value="AEW99437.1"/>
    <property type="molecule type" value="Genomic_DNA"/>
</dbReference>
<keyword evidence="1" id="KW-0614">Plasmid</keyword>
<reference evidence="2" key="1">
    <citation type="submission" date="2011-12" db="EMBL/GenBank/DDBJ databases">
        <title>Complete genome sequence of Streptomyces cattleya strain DSM 46488.</title>
        <authorList>
            <person name="Ou H.-Y."/>
            <person name="Li P."/>
            <person name="Zhao C."/>
            <person name="O'Hagan D."/>
            <person name="Deng Z."/>
        </authorList>
    </citation>
    <scope>NUCLEOTIDE SEQUENCE [LARGE SCALE GENOMIC DNA]</scope>
    <source>
        <strain evidence="2">ATCC 35852 / DSM 46488 / JCM 4925 / NBRC 14057 / NRRL 8057</strain>
        <plasmid evidence="2">Plasmid pSCATT</plasmid>
    </source>
</reference>
<dbReference type="Proteomes" id="UP000007842">
    <property type="component" value="Plasmid pSCATT"/>
</dbReference>
<accession>G8XF95</accession>
<keyword evidence="2" id="KW-1185">Reference proteome</keyword>
<gene>
    <name evidence="1" type="ordered locus">SCATT_p12440</name>
</gene>
<dbReference type="InterPro" id="IPR034904">
    <property type="entry name" value="FSCA_dom_sf"/>
</dbReference>
<name>F8JM41_STREN</name>